<dbReference type="InterPro" id="IPR029058">
    <property type="entry name" value="AB_hydrolase_fold"/>
</dbReference>
<name>A0ABU1XTE5_9GAMM</name>
<protein>
    <recommendedName>
        <fullName evidence="3">DUF2974 domain-containing protein</fullName>
    </recommendedName>
</protein>
<evidence type="ECO:0000313" key="2">
    <source>
        <dbReference type="Proteomes" id="UP001256588"/>
    </source>
</evidence>
<comment type="caution">
    <text evidence="1">The sequence shown here is derived from an EMBL/GenBank/DDBJ whole genome shotgun (WGS) entry which is preliminary data.</text>
</comment>
<evidence type="ECO:0000313" key="1">
    <source>
        <dbReference type="EMBL" id="MDR7192031.1"/>
    </source>
</evidence>
<dbReference type="Gene3D" id="3.40.50.1820">
    <property type="entry name" value="alpha/beta hydrolase"/>
    <property type="match status" value="1"/>
</dbReference>
<organism evidence="1 2">
    <name type="scientific">Luteimonas terrae</name>
    <dbReference type="NCBI Taxonomy" id="1530191"/>
    <lineage>
        <taxon>Bacteria</taxon>
        <taxon>Pseudomonadati</taxon>
        <taxon>Pseudomonadota</taxon>
        <taxon>Gammaproteobacteria</taxon>
        <taxon>Lysobacterales</taxon>
        <taxon>Lysobacteraceae</taxon>
        <taxon>Luteimonas</taxon>
    </lineage>
</organism>
<dbReference type="RefSeq" id="WP_310232879.1">
    <property type="nucleotide sequence ID" value="NZ_JAVDWO010000002.1"/>
</dbReference>
<reference evidence="1 2" key="1">
    <citation type="submission" date="2023-07" db="EMBL/GenBank/DDBJ databases">
        <title>Sorghum-associated microbial communities from plants grown in Nebraska, USA.</title>
        <authorList>
            <person name="Schachtman D."/>
        </authorList>
    </citation>
    <scope>NUCLEOTIDE SEQUENCE [LARGE SCALE GENOMIC DNA]</scope>
    <source>
        <strain evidence="1 2">4099</strain>
    </source>
</reference>
<accession>A0ABU1XTE5</accession>
<dbReference type="Pfam" id="PF26363">
    <property type="entry name" value="Phospholipase-like"/>
    <property type="match status" value="1"/>
</dbReference>
<keyword evidence="2" id="KW-1185">Reference proteome</keyword>
<evidence type="ECO:0008006" key="3">
    <source>
        <dbReference type="Google" id="ProtNLM"/>
    </source>
</evidence>
<dbReference type="Proteomes" id="UP001256588">
    <property type="component" value="Unassembled WGS sequence"/>
</dbReference>
<sequence>MVIPVTDTGRVYSVAQQTAAPPPPPVAHDYRAGDHQLSNDVRGTTPGADDQLFAMMANGAYAPDSPEYQQALQDAGWTALEPHADGLSLTDQHGNRIPIDPSLLSDDRSGFHAEIYQHEDGGYVVAYRGSELGTDPSQYMDWVNNGQQGLGMDASQYSSAIELAKRAEHVLGDGNVALTGHSLGGGLASAASLATGASAVTFNSSGLSNETLESLGFSPNAIRESAAEQGQVRRYAVNGDPLTGAQEDVPLLPIVGSPPDAVGYALRIDPPPGTSFGGLHGGGGPDAVYVEAFDHASPTDPARGPSNGDVLGGLVNTGIDTAGGTVATGMDALGDQMRSGPGATPQSWVVGSLLNGASPLVEQGSDLIGDVVGATTGFASDAGIAGLEAYGDLQFNTLASGIREVVDLGGDVAGTFSELKEGAGDFMTDLSQGRGVAAGFGLLGDVADAGVGTLGDIADGAVSLIGDGAQNSANATGGFVRDLGRITGFETPANAVAGVVEGTGSVLSNVADGVGTVLDVGSDKLGDGLEALVDIAGDVGQGVSDFAGDVAQSAADGARDLGRGIANGAGRAFDALNPFN</sequence>
<gene>
    <name evidence="1" type="ORF">J2W68_000739</name>
</gene>
<dbReference type="SUPFAM" id="SSF53474">
    <property type="entry name" value="alpha/beta-Hydrolases"/>
    <property type="match status" value="1"/>
</dbReference>
<proteinExistence type="predicted"/>
<dbReference type="EMBL" id="JAVDWO010000002">
    <property type="protein sequence ID" value="MDR7192031.1"/>
    <property type="molecule type" value="Genomic_DNA"/>
</dbReference>